<dbReference type="PANTHER" id="PTHR12209:SF0">
    <property type="entry name" value="EKC_KEOPS COMPLEX SUBUNIT TP53RK"/>
    <property type="match status" value="1"/>
</dbReference>
<evidence type="ECO:0000256" key="6">
    <source>
        <dbReference type="ARBA" id="ARBA00022741"/>
    </source>
</evidence>
<gene>
    <name evidence="12" type="primary">BUD32</name>
    <name evidence="12" type="ORF">MPSI1_002479</name>
</gene>
<dbReference type="Pfam" id="PF06293">
    <property type="entry name" value="Kdo"/>
    <property type="match status" value="1"/>
</dbReference>
<evidence type="ECO:0000256" key="10">
    <source>
        <dbReference type="ARBA" id="ARBA00048679"/>
    </source>
</evidence>
<evidence type="ECO:0000256" key="7">
    <source>
        <dbReference type="ARBA" id="ARBA00022777"/>
    </source>
</evidence>
<dbReference type="PROSITE" id="PS00109">
    <property type="entry name" value="PROTEIN_KINASE_TYR"/>
    <property type="match status" value="1"/>
</dbReference>
<dbReference type="GO" id="GO:0005829">
    <property type="term" value="C:cytosol"/>
    <property type="evidence" value="ECO:0007669"/>
    <property type="project" value="TreeGrafter"/>
</dbReference>
<evidence type="ECO:0000313" key="13">
    <source>
        <dbReference type="Proteomes" id="UP001214628"/>
    </source>
</evidence>
<keyword evidence="4 12" id="KW-0808">Transferase</keyword>
<comment type="catalytic activity">
    <reaction evidence="9">
        <text>L-threonyl-[protein] + ATP = O-phospho-L-threonyl-[protein] + ADP + H(+)</text>
        <dbReference type="Rhea" id="RHEA:46608"/>
        <dbReference type="Rhea" id="RHEA-COMP:11060"/>
        <dbReference type="Rhea" id="RHEA-COMP:11605"/>
        <dbReference type="ChEBI" id="CHEBI:15378"/>
        <dbReference type="ChEBI" id="CHEBI:30013"/>
        <dbReference type="ChEBI" id="CHEBI:30616"/>
        <dbReference type="ChEBI" id="CHEBI:61977"/>
        <dbReference type="ChEBI" id="CHEBI:456216"/>
        <dbReference type="EC" id="2.7.11.1"/>
    </reaction>
</comment>
<dbReference type="SUPFAM" id="SSF56112">
    <property type="entry name" value="Protein kinase-like (PK-like)"/>
    <property type="match status" value="1"/>
</dbReference>
<dbReference type="GO" id="GO:0070525">
    <property type="term" value="P:tRNA threonylcarbamoyladenosine metabolic process"/>
    <property type="evidence" value="ECO:0007669"/>
    <property type="project" value="TreeGrafter"/>
</dbReference>
<dbReference type="GO" id="GO:0000408">
    <property type="term" value="C:EKC/KEOPS complex"/>
    <property type="evidence" value="ECO:0007669"/>
    <property type="project" value="TreeGrafter"/>
</dbReference>
<dbReference type="Gene3D" id="1.10.510.10">
    <property type="entry name" value="Transferase(Phosphotransferase) domain 1"/>
    <property type="match status" value="1"/>
</dbReference>
<dbReference type="PANTHER" id="PTHR12209">
    <property type="entry name" value="NON-SPECIFIC SERINE/THREONINE PROTEIN KINASE"/>
    <property type="match status" value="1"/>
</dbReference>
<dbReference type="GO" id="GO:0004674">
    <property type="term" value="F:protein serine/threonine kinase activity"/>
    <property type="evidence" value="ECO:0007669"/>
    <property type="project" value="UniProtKB-KW"/>
</dbReference>
<dbReference type="GO" id="GO:0005524">
    <property type="term" value="F:ATP binding"/>
    <property type="evidence" value="ECO:0007669"/>
    <property type="project" value="UniProtKB-KW"/>
</dbReference>
<reference evidence="12" key="1">
    <citation type="submission" date="2023-02" db="EMBL/GenBank/DDBJ databases">
        <title>Mating type loci evolution in Malassezia.</title>
        <authorList>
            <person name="Coelho M.A."/>
        </authorList>
    </citation>
    <scope>NUCLEOTIDE SEQUENCE</scope>
    <source>
        <strain evidence="12">CBS 14136</strain>
    </source>
</reference>
<keyword evidence="8" id="KW-0067">ATP-binding</keyword>
<dbReference type="EC" id="2.7.11.1" evidence="2"/>
<keyword evidence="6" id="KW-0547">Nucleotide-binding</keyword>
<keyword evidence="7 12" id="KW-0418">Kinase</keyword>
<evidence type="ECO:0000256" key="4">
    <source>
        <dbReference type="ARBA" id="ARBA00022679"/>
    </source>
</evidence>
<dbReference type="GO" id="GO:0008033">
    <property type="term" value="P:tRNA processing"/>
    <property type="evidence" value="ECO:0007669"/>
    <property type="project" value="UniProtKB-KW"/>
</dbReference>
<dbReference type="InterPro" id="IPR000719">
    <property type="entry name" value="Prot_kinase_dom"/>
</dbReference>
<evidence type="ECO:0000256" key="5">
    <source>
        <dbReference type="ARBA" id="ARBA00022694"/>
    </source>
</evidence>
<keyword evidence="3 12" id="KW-0723">Serine/threonine-protein kinase</keyword>
<dbReference type="InterPro" id="IPR022495">
    <property type="entry name" value="Bud32"/>
</dbReference>
<dbReference type="PROSITE" id="PS50011">
    <property type="entry name" value="PROTEIN_KINASE_DOM"/>
    <property type="match status" value="1"/>
</dbReference>
<evidence type="ECO:0000256" key="1">
    <source>
        <dbReference type="ARBA" id="ARBA00010630"/>
    </source>
</evidence>
<evidence type="ECO:0000256" key="3">
    <source>
        <dbReference type="ARBA" id="ARBA00022527"/>
    </source>
</evidence>
<dbReference type="EMBL" id="CP118377">
    <property type="protein sequence ID" value="WFD43814.1"/>
    <property type="molecule type" value="Genomic_DNA"/>
</dbReference>
<dbReference type="GO" id="GO:0005634">
    <property type="term" value="C:nucleus"/>
    <property type="evidence" value="ECO:0007669"/>
    <property type="project" value="TreeGrafter"/>
</dbReference>
<proteinExistence type="inferred from homology"/>
<sequence length="277" mass="31492">MDDDPQGDCGLLKLARNERLSKLIKQGAEARVYRVVLYQREVAVTLPTSKEKNAVEEHVVLLKHRFFKRYRHPSLSTSITLSRTISEARSLVRSARSKVNVPRVEFVDETRGLLGLEWIDGVSVRQWLGGIPEDDEGNLEMPKNMLPSTLANQEIAMDLIGEQLARMHCADVIHGDLTTSNFMLRTGAKIEPVIIDFGLASVSSFWEEKAVDLYVLERAFASTHPTSQTLFHRLLESYAQHTDRHSPNHGKAKNAWHHIHTRLQEVRLRGRKRSMVG</sequence>
<feature type="domain" description="Protein kinase" evidence="11">
    <location>
        <begin position="18"/>
        <end position="277"/>
    </location>
</feature>
<evidence type="ECO:0000256" key="9">
    <source>
        <dbReference type="ARBA" id="ARBA00047899"/>
    </source>
</evidence>
<name>A0AAF0JEW4_9BASI</name>
<evidence type="ECO:0000256" key="8">
    <source>
        <dbReference type="ARBA" id="ARBA00022840"/>
    </source>
</evidence>
<evidence type="ECO:0000313" key="12">
    <source>
        <dbReference type="EMBL" id="WFD43814.1"/>
    </source>
</evidence>
<dbReference type="NCBIfam" id="TIGR03724">
    <property type="entry name" value="arch_bud32"/>
    <property type="match status" value="1"/>
</dbReference>
<dbReference type="InterPro" id="IPR008266">
    <property type="entry name" value="Tyr_kinase_AS"/>
</dbReference>
<dbReference type="InterPro" id="IPR011009">
    <property type="entry name" value="Kinase-like_dom_sf"/>
</dbReference>
<protein>
    <recommendedName>
        <fullName evidence="2">non-specific serine/threonine protein kinase</fullName>
        <ecNumber evidence="2">2.7.11.1</ecNumber>
    </recommendedName>
</protein>
<keyword evidence="5" id="KW-0819">tRNA processing</keyword>
<comment type="similarity">
    <text evidence="1">Belongs to the protein kinase superfamily. BUD32 family.</text>
</comment>
<evidence type="ECO:0000256" key="2">
    <source>
        <dbReference type="ARBA" id="ARBA00012513"/>
    </source>
</evidence>
<organism evidence="12 13">
    <name type="scientific">Malassezia psittaci</name>
    <dbReference type="NCBI Taxonomy" id="1821823"/>
    <lineage>
        <taxon>Eukaryota</taxon>
        <taxon>Fungi</taxon>
        <taxon>Dikarya</taxon>
        <taxon>Basidiomycota</taxon>
        <taxon>Ustilaginomycotina</taxon>
        <taxon>Malasseziomycetes</taxon>
        <taxon>Malasseziales</taxon>
        <taxon>Malasseziaceae</taxon>
        <taxon>Malassezia</taxon>
    </lineage>
</organism>
<dbReference type="AlphaFoldDB" id="A0AAF0JEW4"/>
<dbReference type="Proteomes" id="UP001214628">
    <property type="component" value="Chromosome 3"/>
</dbReference>
<keyword evidence="13" id="KW-1185">Reference proteome</keyword>
<comment type="catalytic activity">
    <reaction evidence="10">
        <text>L-seryl-[protein] + ATP = O-phospho-L-seryl-[protein] + ADP + H(+)</text>
        <dbReference type="Rhea" id="RHEA:17989"/>
        <dbReference type="Rhea" id="RHEA-COMP:9863"/>
        <dbReference type="Rhea" id="RHEA-COMP:11604"/>
        <dbReference type="ChEBI" id="CHEBI:15378"/>
        <dbReference type="ChEBI" id="CHEBI:29999"/>
        <dbReference type="ChEBI" id="CHEBI:30616"/>
        <dbReference type="ChEBI" id="CHEBI:83421"/>
        <dbReference type="ChEBI" id="CHEBI:456216"/>
        <dbReference type="EC" id="2.7.11.1"/>
    </reaction>
</comment>
<accession>A0AAF0JEW4</accession>
<dbReference type="Gene3D" id="3.30.200.20">
    <property type="entry name" value="Phosphorylase Kinase, domain 1"/>
    <property type="match status" value="1"/>
</dbReference>
<evidence type="ECO:0000259" key="11">
    <source>
        <dbReference type="PROSITE" id="PS50011"/>
    </source>
</evidence>